<keyword evidence="1" id="KW-0812">Transmembrane</keyword>
<protein>
    <submittedName>
        <fullName evidence="2">Uncharacterized protein</fullName>
    </submittedName>
</protein>
<feature type="transmembrane region" description="Helical" evidence="1">
    <location>
        <begin position="24"/>
        <end position="44"/>
    </location>
</feature>
<reference evidence="2 3" key="1">
    <citation type="journal article" date="2019" name="Int. J. Syst. Evol. Microbiol.">
        <title>The Global Catalogue of Microorganisms (GCM) 10K type strain sequencing project: providing services to taxonomists for standard genome sequencing and annotation.</title>
        <authorList>
            <consortium name="The Broad Institute Genomics Platform"/>
            <consortium name="The Broad Institute Genome Sequencing Center for Infectious Disease"/>
            <person name="Wu L."/>
            <person name="Ma J."/>
        </authorList>
    </citation>
    <scope>NUCLEOTIDE SEQUENCE [LARGE SCALE GENOMIC DNA]</scope>
    <source>
        <strain evidence="2 3">JCM 16034</strain>
    </source>
</reference>
<dbReference type="EMBL" id="BAAAQW010000004">
    <property type="protein sequence ID" value="GAA2199435.1"/>
    <property type="molecule type" value="Genomic_DNA"/>
</dbReference>
<proteinExistence type="predicted"/>
<organism evidence="2 3">
    <name type="scientific">Sinomonas flava</name>
    <dbReference type="NCBI Taxonomy" id="496857"/>
    <lineage>
        <taxon>Bacteria</taxon>
        <taxon>Bacillati</taxon>
        <taxon>Actinomycetota</taxon>
        <taxon>Actinomycetes</taxon>
        <taxon>Micrococcales</taxon>
        <taxon>Micrococcaceae</taxon>
        <taxon>Sinomonas</taxon>
    </lineage>
</organism>
<comment type="caution">
    <text evidence="2">The sequence shown here is derived from an EMBL/GenBank/DDBJ whole genome shotgun (WGS) entry which is preliminary data.</text>
</comment>
<keyword evidence="1" id="KW-1133">Transmembrane helix</keyword>
<gene>
    <name evidence="2" type="ORF">GCM10009849_15840</name>
</gene>
<keyword evidence="1" id="KW-0472">Membrane</keyword>
<keyword evidence="3" id="KW-1185">Reference proteome</keyword>
<evidence type="ECO:0000313" key="2">
    <source>
        <dbReference type="EMBL" id="GAA2199435.1"/>
    </source>
</evidence>
<sequence length="102" mass="10440">MHRASSVHRQGADPSASALGDRQAATAAVVCALGLVAAVLLAGIQRETSSPDALVWQPAVPTSLAAAGRPPMLPAAPTPPTLMAPAVALPVPHFIHLPYRIR</sequence>
<dbReference type="Proteomes" id="UP001500432">
    <property type="component" value="Unassembled WGS sequence"/>
</dbReference>
<evidence type="ECO:0000313" key="3">
    <source>
        <dbReference type="Proteomes" id="UP001500432"/>
    </source>
</evidence>
<accession>A0ABN3BTA0</accession>
<evidence type="ECO:0000256" key="1">
    <source>
        <dbReference type="SAM" id="Phobius"/>
    </source>
</evidence>
<name>A0ABN3BTA0_9MICC</name>